<feature type="domain" description="BPTI/Kunitz inhibitor" evidence="4">
    <location>
        <begin position="251"/>
        <end position="318"/>
    </location>
</feature>
<accession>A0A8J2L8B3</accession>
<keyword evidence="3" id="KW-0274">FAD</keyword>
<dbReference type="GO" id="GO:0004867">
    <property type="term" value="F:serine-type endopeptidase inhibitor activity"/>
    <property type="evidence" value="ECO:0007669"/>
    <property type="project" value="InterPro"/>
</dbReference>
<comment type="cofactor">
    <cofactor evidence="1">
        <name>FAD</name>
        <dbReference type="ChEBI" id="CHEBI:57692"/>
    </cofactor>
</comment>
<dbReference type="GO" id="GO:0050660">
    <property type="term" value="F:flavin adenine dinucleotide binding"/>
    <property type="evidence" value="ECO:0007669"/>
    <property type="project" value="InterPro"/>
</dbReference>
<keyword evidence="2" id="KW-0285">Flavoprotein</keyword>
<evidence type="ECO:0000256" key="2">
    <source>
        <dbReference type="ARBA" id="ARBA00022630"/>
    </source>
</evidence>
<dbReference type="Pfam" id="PF00014">
    <property type="entry name" value="Kunitz_BPTI"/>
    <property type="match status" value="1"/>
</dbReference>
<comment type="caution">
    <text evidence="5">The sequence shown here is derived from an EMBL/GenBank/DDBJ whole genome shotgun (WGS) entry which is preliminary data.</text>
</comment>
<gene>
    <name evidence="5" type="ORF">AFUS01_LOCUS37110</name>
</gene>
<dbReference type="EMBL" id="CAJVCH010542291">
    <property type="protein sequence ID" value="CAG7827103.1"/>
    <property type="molecule type" value="Genomic_DNA"/>
</dbReference>
<dbReference type="SMART" id="SM00131">
    <property type="entry name" value="KU"/>
    <property type="match status" value="1"/>
</dbReference>
<protein>
    <recommendedName>
        <fullName evidence="4">BPTI/Kunitz inhibitor domain-containing protein</fullName>
    </recommendedName>
</protein>
<evidence type="ECO:0000259" key="4">
    <source>
        <dbReference type="SMART" id="SM00131"/>
    </source>
</evidence>
<sequence length="325" mass="36445">MEDYDGSFPNDNLHSRYGPLHIEKPPISPLKNEWFAAGKEIGLEVKDPNGFQSQSVFPIDYTTKRGTKFSAHRAYLDPVMERPNLRVITYAHVEKVICDDQNRAVATLLGPFIVDKGKSLMGGRDFDSAALQNYLKSGSGPFGFNDPKYLSHPDDIKILVEGIKKSFEMASGFRNVWAPSNRCISNATSHNHQYQLPDNHDRGERAFLGQLLNENILSNRPDSTGNTETTRTTVIREGFIMFRIIIICGTEFCGFSGLVNPKREHEETITLTPIIVSLETRIEGAEQFLGACKSFSYGGFQGNANNFKTREDCVRSSALRDRNLL</sequence>
<dbReference type="AlphaFoldDB" id="A0A8J2L8B3"/>
<dbReference type="PANTHER" id="PTHR11552:SF147">
    <property type="entry name" value="CHOLINE DEHYDROGENASE, MITOCHONDRIAL"/>
    <property type="match status" value="1"/>
</dbReference>
<evidence type="ECO:0000313" key="5">
    <source>
        <dbReference type="EMBL" id="CAG7827103.1"/>
    </source>
</evidence>
<evidence type="ECO:0000256" key="1">
    <source>
        <dbReference type="ARBA" id="ARBA00001974"/>
    </source>
</evidence>
<organism evidence="5 6">
    <name type="scientific">Allacma fusca</name>
    <dbReference type="NCBI Taxonomy" id="39272"/>
    <lineage>
        <taxon>Eukaryota</taxon>
        <taxon>Metazoa</taxon>
        <taxon>Ecdysozoa</taxon>
        <taxon>Arthropoda</taxon>
        <taxon>Hexapoda</taxon>
        <taxon>Collembola</taxon>
        <taxon>Symphypleona</taxon>
        <taxon>Sminthuridae</taxon>
        <taxon>Allacma</taxon>
    </lineage>
</organism>
<dbReference type="Pfam" id="PF00732">
    <property type="entry name" value="GMC_oxred_N"/>
    <property type="match status" value="1"/>
</dbReference>
<evidence type="ECO:0000313" key="6">
    <source>
        <dbReference type="Proteomes" id="UP000708208"/>
    </source>
</evidence>
<dbReference type="OrthoDB" id="269227at2759"/>
<dbReference type="PANTHER" id="PTHR11552">
    <property type="entry name" value="GLUCOSE-METHANOL-CHOLINE GMC OXIDOREDUCTASE"/>
    <property type="match status" value="1"/>
</dbReference>
<proteinExistence type="predicted"/>
<dbReference type="InterPro" id="IPR000172">
    <property type="entry name" value="GMC_OxRdtase_N"/>
</dbReference>
<dbReference type="InterPro" id="IPR002223">
    <property type="entry name" value="Kunitz_BPTI"/>
</dbReference>
<dbReference type="GO" id="GO:0016614">
    <property type="term" value="F:oxidoreductase activity, acting on CH-OH group of donors"/>
    <property type="evidence" value="ECO:0007669"/>
    <property type="project" value="InterPro"/>
</dbReference>
<dbReference type="Proteomes" id="UP000708208">
    <property type="component" value="Unassembled WGS sequence"/>
</dbReference>
<dbReference type="CDD" id="cd00109">
    <property type="entry name" value="Kunitz-type"/>
    <property type="match status" value="1"/>
</dbReference>
<name>A0A8J2L8B3_9HEXA</name>
<reference evidence="5" key="1">
    <citation type="submission" date="2021-06" db="EMBL/GenBank/DDBJ databases">
        <authorList>
            <person name="Hodson N. C."/>
            <person name="Mongue J. A."/>
            <person name="Jaron S. K."/>
        </authorList>
    </citation>
    <scope>NUCLEOTIDE SEQUENCE</scope>
</reference>
<evidence type="ECO:0000256" key="3">
    <source>
        <dbReference type="ARBA" id="ARBA00022827"/>
    </source>
</evidence>
<keyword evidence="6" id="KW-1185">Reference proteome</keyword>
<dbReference type="InterPro" id="IPR012132">
    <property type="entry name" value="GMC_OxRdtase"/>
</dbReference>